<dbReference type="InterPro" id="IPR048258">
    <property type="entry name" value="Cyclins_cyclin-box"/>
</dbReference>
<comment type="similarity">
    <text evidence="1">Belongs to the cyclin family. Cyclin AB subfamily.</text>
</comment>
<dbReference type="SUPFAM" id="SSF47954">
    <property type="entry name" value="Cyclin-like"/>
    <property type="match status" value="2"/>
</dbReference>
<dbReference type="InterPro" id="IPR004367">
    <property type="entry name" value="Cyclin_C-dom"/>
</dbReference>
<keyword evidence="7" id="KW-1133">Transmembrane helix</keyword>
<feature type="region of interest" description="Disordered" evidence="6">
    <location>
        <begin position="1"/>
        <end position="29"/>
    </location>
</feature>
<feature type="transmembrane region" description="Helical" evidence="7">
    <location>
        <begin position="345"/>
        <end position="366"/>
    </location>
</feature>
<feature type="compositionally biased region" description="Polar residues" evidence="6">
    <location>
        <begin position="1"/>
        <end position="10"/>
    </location>
</feature>
<accession>A0AAE2CX91</accession>
<dbReference type="AlphaFoldDB" id="A0AAE2CX91"/>
<dbReference type="Proteomes" id="UP001293254">
    <property type="component" value="Unassembled WGS sequence"/>
</dbReference>
<gene>
    <name evidence="10" type="ORF">Salat_0128300</name>
</gene>
<protein>
    <submittedName>
        <fullName evidence="10">Cyclin-A3-1</fullName>
    </submittedName>
</protein>
<comment type="caution">
    <text evidence="10">The sequence shown here is derived from an EMBL/GenBank/DDBJ whole genome shotgun (WGS) entry which is preliminary data.</text>
</comment>
<keyword evidence="3 5" id="KW-0195">Cyclin</keyword>
<evidence type="ECO:0000313" key="11">
    <source>
        <dbReference type="Proteomes" id="UP001293254"/>
    </source>
</evidence>
<dbReference type="GO" id="GO:0051301">
    <property type="term" value="P:cell division"/>
    <property type="evidence" value="ECO:0007669"/>
    <property type="project" value="UniProtKB-KW"/>
</dbReference>
<keyword evidence="7" id="KW-0812">Transmembrane</keyword>
<dbReference type="EMBL" id="JACGWO010000001">
    <property type="protein sequence ID" value="KAK4437942.1"/>
    <property type="molecule type" value="Genomic_DNA"/>
</dbReference>
<feature type="domain" description="Cyclin-like" evidence="8">
    <location>
        <begin position="129"/>
        <end position="213"/>
    </location>
</feature>
<feature type="domain" description="Cyclin C-terminal" evidence="9">
    <location>
        <begin position="222"/>
        <end position="342"/>
    </location>
</feature>
<keyword evidence="11" id="KW-1185">Reference proteome</keyword>
<evidence type="ECO:0000313" key="10">
    <source>
        <dbReference type="EMBL" id="KAK4437942.1"/>
    </source>
</evidence>
<dbReference type="PANTHER" id="PTHR10177">
    <property type="entry name" value="CYCLINS"/>
    <property type="match status" value="1"/>
</dbReference>
<dbReference type="InterPro" id="IPR039361">
    <property type="entry name" value="Cyclin"/>
</dbReference>
<proteinExistence type="inferred from homology"/>
<dbReference type="FunFam" id="1.10.472.10:FF:000167">
    <property type="entry name" value="Mitotic cyclin 6"/>
    <property type="match status" value="1"/>
</dbReference>
<feature type="region of interest" description="Disordered" evidence="6">
    <location>
        <begin position="44"/>
        <end position="82"/>
    </location>
</feature>
<evidence type="ECO:0000256" key="3">
    <source>
        <dbReference type="ARBA" id="ARBA00023127"/>
    </source>
</evidence>
<evidence type="ECO:0000256" key="7">
    <source>
        <dbReference type="SAM" id="Phobius"/>
    </source>
</evidence>
<dbReference type="InterPro" id="IPR006671">
    <property type="entry name" value="Cyclin_N"/>
</dbReference>
<dbReference type="PROSITE" id="PS00292">
    <property type="entry name" value="CYCLINS"/>
    <property type="match status" value="1"/>
</dbReference>
<keyword evidence="7" id="KW-0472">Membrane</keyword>
<dbReference type="FunFam" id="1.10.472.10:FF:000013">
    <property type="entry name" value="Cyclin A1"/>
    <property type="match status" value="1"/>
</dbReference>
<dbReference type="Gene3D" id="1.10.472.10">
    <property type="entry name" value="Cyclin-like"/>
    <property type="match status" value="2"/>
</dbReference>
<evidence type="ECO:0000256" key="1">
    <source>
        <dbReference type="ARBA" id="ARBA00006955"/>
    </source>
</evidence>
<dbReference type="SMART" id="SM00385">
    <property type="entry name" value="CYCLIN"/>
    <property type="match status" value="2"/>
</dbReference>
<dbReference type="SMART" id="SM01332">
    <property type="entry name" value="Cyclin_C"/>
    <property type="match status" value="1"/>
</dbReference>
<dbReference type="InterPro" id="IPR036915">
    <property type="entry name" value="Cyclin-like_sf"/>
</dbReference>
<evidence type="ECO:0000259" key="8">
    <source>
        <dbReference type="SMART" id="SM00385"/>
    </source>
</evidence>
<reference evidence="10" key="2">
    <citation type="journal article" date="2024" name="Plant">
        <title>Genomic evolution and insights into agronomic trait innovations of Sesamum species.</title>
        <authorList>
            <person name="Miao H."/>
            <person name="Wang L."/>
            <person name="Qu L."/>
            <person name="Liu H."/>
            <person name="Sun Y."/>
            <person name="Le M."/>
            <person name="Wang Q."/>
            <person name="Wei S."/>
            <person name="Zheng Y."/>
            <person name="Lin W."/>
            <person name="Duan Y."/>
            <person name="Cao H."/>
            <person name="Xiong S."/>
            <person name="Wang X."/>
            <person name="Wei L."/>
            <person name="Li C."/>
            <person name="Ma Q."/>
            <person name="Ju M."/>
            <person name="Zhao R."/>
            <person name="Li G."/>
            <person name="Mu C."/>
            <person name="Tian Q."/>
            <person name="Mei H."/>
            <person name="Zhang T."/>
            <person name="Gao T."/>
            <person name="Zhang H."/>
        </authorList>
    </citation>
    <scope>NUCLEOTIDE SEQUENCE</scope>
    <source>
        <strain evidence="10">3651</strain>
    </source>
</reference>
<evidence type="ECO:0000256" key="6">
    <source>
        <dbReference type="SAM" id="MobiDB-lite"/>
    </source>
</evidence>
<organism evidence="10 11">
    <name type="scientific">Sesamum alatum</name>
    <dbReference type="NCBI Taxonomy" id="300844"/>
    <lineage>
        <taxon>Eukaryota</taxon>
        <taxon>Viridiplantae</taxon>
        <taxon>Streptophyta</taxon>
        <taxon>Embryophyta</taxon>
        <taxon>Tracheophyta</taxon>
        <taxon>Spermatophyta</taxon>
        <taxon>Magnoliopsida</taxon>
        <taxon>eudicotyledons</taxon>
        <taxon>Gunneridae</taxon>
        <taxon>Pentapetalae</taxon>
        <taxon>asterids</taxon>
        <taxon>lamiids</taxon>
        <taxon>Lamiales</taxon>
        <taxon>Pedaliaceae</taxon>
        <taxon>Sesamum</taxon>
    </lineage>
</organism>
<evidence type="ECO:0000256" key="4">
    <source>
        <dbReference type="ARBA" id="ARBA00023306"/>
    </source>
</evidence>
<reference evidence="10" key="1">
    <citation type="submission" date="2020-06" db="EMBL/GenBank/DDBJ databases">
        <authorList>
            <person name="Li T."/>
            <person name="Hu X."/>
            <person name="Zhang T."/>
            <person name="Song X."/>
            <person name="Zhang H."/>
            <person name="Dai N."/>
            <person name="Sheng W."/>
            <person name="Hou X."/>
            <person name="Wei L."/>
        </authorList>
    </citation>
    <scope>NUCLEOTIDE SEQUENCE</scope>
    <source>
        <strain evidence="10">3651</strain>
        <tissue evidence="10">Leaf</tissue>
    </source>
</reference>
<dbReference type="Pfam" id="PF00134">
    <property type="entry name" value="Cyclin_N"/>
    <property type="match status" value="1"/>
</dbReference>
<evidence type="ECO:0000256" key="2">
    <source>
        <dbReference type="ARBA" id="ARBA00022618"/>
    </source>
</evidence>
<evidence type="ECO:0000256" key="5">
    <source>
        <dbReference type="RuleBase" id="RU000383"/>
    </source>
</evidence>
<dbReference type="InterPro" id="IPR013763">
    <property type="entry name" value="Cyclin-like_dom"/>
</dbReference>
<dbReference type="Pfam" id="PF02984">
    <property type="entry name" value="Cyclin_C"/>
    <property type="match status" value="1"/>
</dbReference>
<evidence type="ECO:0000259" key="9">
    <source>
        <dbReference type="SMART" id="SM01332"/>
    </source>
</evidence>
<name>A0AAE2CX91_9LAMI</name>
<keyword evidence="4" id="KW-0131">Cell cycle</keyword>
<feature type="domain" description="Cyclin-like" evidence="8">
    <location>
        <begin position="226"/>
        <end position="314"/>
    </location>
</feature>
<keyword evidence="2" id="KW-0132">Cell division</keyword>
<sequence length="379" mass="43252">MASKENQVPTANRAPRKRPNECAQGVPVAKKRVVLGEVTNISSNASHLSGVGKTQKLKPKSVSKKTGNEENLELSVSPGSEEPHKLGYASSIYQHLHSLEVEAKRRPLSNYMEKVQKDINPVMRAILVDWLVEVAEEFKLISDTLYLTVNYIDRYLSTHNLIRNKLQLLGVSCMLVASKYEEITPPHVEDFCYITDNTYTKEEVMHMERDVLRFLDFELGNPTTKTFLRIFSRAAQEKPMFSNLQFDFLCHYLTELSLLDYGCVRYIPSMVAASAIFLARLTVQPKLHPWTQAVQQHTGYRPYELKECILRLHNLQLRSETSSRAVHQKYMDHKAEETSPVIMELGVIFLCCAGKISIMASFFKLGKSMSMLSRSRRTT</sequence>